<organism evidence="2 3">
    <name type="scientific">Piscirickettsia litoralis</name>
    <dbReference type="NCBI Taxonomy" id="1891921"/>
    <lineage>
        <taxon>Bacteria</taxon>
        <taxon>Pseudomonadati</taxon>
        <taxon>Pseudomonadota</taxon>
        <taxon>Gammaproteobacteria</taxon>
        <taxon>Thiotrichales</taxon>
        <taxon>Piscirickettsiaceae</taxon>
        <taxon>Piscirickettsia</taxon>
    </lineage>
</organism>
<name>A0ABX3A7T6_9GAMM</name>
<comment type="caution">
    <text evidence="2">The sequence shown here is derived from an EMBL/GenBank/DDBJ whole genome shotgun (WGS) entry which is preliminary data.</text>
</comment>
<evidence type="ECO:0000313" key="2">
    <source>
        <dbReference type="EMBL" id="ODN43480.1"/>
    </source>
</evidence>
<evidence type="ECO:0000313" key="3">
    <source>
        <dbReference type="Proteomes" id="UP000094329"/>
    </source>
</evidence>
<keyword evidence="3" id="KW-1185">Reference proteome</keyword>
<evidence type="ECO:0000256" key="1">
    <source>
        <dbReference type="SAM" id="MobiDB-lite"/>
    </source>
</evidence>
<gene>
    <name evidence="2" type="ORF">BGC07_11815</name>
</gene>
<accession>A0ABX3A7T6</accession>
<dbReference type="Proteomes" id="UP000094329">
    <property type="component" value="Unassembled WGS sequence"/>
</dbReference>
<dbReference type="EMBL" id="MDTU01000001">
    <property type="protein sequence ID" value="ODN43480.1"/>
    <property type="molecule type" value="Genomic_DNA"/>
</dbReference>
<feature type="region of interest" description="Disordered" evidence="1">
    <location>
        <begin position="58"/>
        <end position="87"/>
    </location>
</feature>
<proteinExistence type="predicted"/>
<sequence>MDFFEVNVSKGKAVRVHVAEQLSLFLDQPFRRPVRNLDSGFYPLAQYEFVDPNASSNAQELESDYSSGSDDGDPGADNPWESTLQQTPEPANLSAVAAYRTGRYDSKMGVGCLRERKRPENYAQWKERYARGRGGRFEAITATKFPFVYSVNKVAESYSRERVFFNFRPGQEREAQRIMFPEGGVRFQIPVDAVNCNTFTFDVERDLQRQNEKFKRSITICGQLGFDLSTVGKLLEDHPQLQEIFLGFETSPQLKAAFIAAEKVGAIPEHWRDLKDNLQLQKALALLDDAGILKKNWPELKESTDPCQFAQRKLIQAAELANEKGSCSRRSVSRPANTATLFAPGATVLSSRRRVKPESGHCAVL</sequence>
<reference evidence="2 3" key="1">
    <citation type="submission" date="2016-08" db="EMBL/GenBank/DDBJ databases">
        <title>Draft genome sequence of Candidatus Piscirickettsia litoralis, from seawater.</title>
        <authorList>
            <person name="Wan X."/>
            <person name="Lee A.J."/>
            <person name="Hou S."/>
            <person name="Donachie S.P."/>
        </authorList>
    </citation>
    <scope>NUCLEOTIDE SEQUENCE [LARGE SCALE GENOMIC DNA]</scope>
    <source>
        <strain evidence="2 3">Y2</strain>
    </source>
</reference>
<protein>
    <submittedName>
        <fullName evidence="2">Uncharacterized protein</fullName>
    </submittedName>
</protein>
<dbReference type="RefSeq" id="WP_069313277.1">
    <property type="nucleotide sequence ID" value="NZ_MDTU01000001.1"/>
</dbReference>